<protein>
    <submittedName>
        <fullName evidence="1">Substrate-binding domain-containing protein</fullName>
    </submittedName>
</protein>
<dbReference type="EMBL" id="JAQZSM010000066">
    <property type="protein sequence ID" value="MDD7973847.1"/>
    <property type="molecule type" value="Genomic_DNA"/>
</dbReference>
<dbReference type="Proteomes" id="UP001431784">
    <property type="component" value="Unassembled WGS sequence"/>
</dbReference>
<proteinExistence type="predicted"/>
<reference evidence="1" key="1">
    <citation type="submission" date="2023-02" db="EMBL/GenBank/DDBJ databases">
        <title>Description of Roseinatronobacter alkalisoli sp. nov., an alkaliphilic bacerium isolated from soda soil.</title>
        <authorList>
            <person name="Wei W."/>
        </authorList>
    </citation>
    <scope>NUCLEOTIDE SEQUENCE</scope>
    <source>
        <strain evidence="1">HJB301</strain>
    </source>
</reference>
<dbReference type="PANTHER" id="PTHR30632">
    <property type="entry name" value="MOLYBDATE-BINDING PERIPLASMIC PROTEIN"/>
    <property type="match status" value="1"/>
</dbReference>
<evidence type="ECO:0000313" key="2">
    <source>
        <dbReference type="Proteomes" id="UP001431784"/>
    </source>
</evidence>
<dbReference type="Pfam" id="PF13531">
    <property type="entry name" value="SBP_bac_11"/>
    <property type="match status" value="1"/>
</dbReference>
<dbReference type="PANTHER" id="PTHR30632:SF11">
    <property type="entry name" value="BLR4797 PROTEIN"/>
    <property type="match status" value="1"/>
</dbReference>
<dbReference type="SUPFAM" id="SSF53850">
    <property type="entry name" value="Periplasmic binding protein-like II"/>
    <property type="match status" value="1"/>
</dbReference>
<dbReference type="Gene3D" id="3.40.190.10">
    <property type="entry name" value="Periplasmic binding protein-like II"/>
    <property type="match status" value="2"/>
</dbReference>
<dbReference type="RefSeq" id="WP_274354506.1">
    <property type="nucleotide sequence ID" value="NZ_JAQZSM010000066.1"/>
</dbReference>
<dbReference type="InterPro" id="IPR050682">
    <property type="entry name" value="ModA/WtpA"/>
</dbReference>
<sequence length="233" mass="24667">MSQIDILAPAAFAPVLTALGHAFDEKRTGSVRFLMGPAAGDAPESIMNRIAQPGHAQGVFLPISLMAKAEDMGKLRADTQRHVFVTSIAAAIPDGDAVPDLSTLEALDRHLSEVSRIGVSVAASGQFLRNKLFTCLPHATQIAEKVEEITGSVGEALREGALKIGFQQYSELVAEDGLHVITDIALEARNGTVICFATLVDAPDRQSVETFADFLTSPAATETLTRFGLSPAV</sequence>
<comment type="caution">
    <text evidence="1">The sequence shown here is derived from an EMBL/GenBank/DDBJ whole genome shotgun (WGS) entry which is preliminary data.</text>
</comment>
<evidence type="ECO:0000313" key="1">
    <source>
        <dbReference type="EMBL" id="MDD7973847.1"/>
    </source>
</evidence>
<keyword evidence="2" id="KW-1185">Reference proteome</keyword>
<accession>A0ABT5TI14</accession>
<gene>
    <name evidence="1" type="ORF">PUT78_22675</name>
</gene>
<organism evidence="1 2">
    <name type="scientific">Roseinatronobacter alkalisoli</name>
    <dbReference type="NCBI Taxonomy" id="3028235"/>
    <lineage>
        <taxon>Bacteria</taxon>
        <taxon>Pseudomonadati</taxon>
        <taxon>Pseudomonadota</taxon>
        <taxon>Alphaproteobacteria</taxon>
        <taxon>Rhodobacterales</taxon>
        <taxon>Paracoccaceae</taxon>
        <taxon>Roseinatronobacter</taxon>
    </lineage>
</organism>
<name>A0ABT5TI14_9RHOB</name>